<dbReference type="GeneID" id="27332388"/>
<dbReference type="SUPFAM" id="SSF52058">
    <property type="entry name" value="L domain-like"/>
    <property type="match status" value="1"/>
</dbReference>
<feature type="compositionally biased region" description="Basic and acidic residues" evidence="3">
    <location>
        <begin position="466"/>
        <end position="481"/>
    </location>
</feature>
<dbReference type="InterPro" id="IPR032675">
    <property type="entry name" value="LRR_dom_sf"/>
</dbReference>
<feature type="region of interest" description="Disordered" evidence="3">
    <location>
        <begin position="345"/>
        <end position="382"/>
    </location>
</feature>
<proteinExistence type="predicted"/>
<name>A0A0D2B9C4_9EURO</name>
<feature type="compositionally biased region" description="Basic and acidic residues" evidence="3">
    <location>
        <begin position="164"/>
        <end position="176"/>
    </location>
</feature>
<reference evidence="4 5" key="1">
    <citation type="submission" date="2015-01" db="EMBL/GenBank/DDBJ databases">
        <title>The Genome Sequence of Exophiala spinifera CBS89968.</title>
        <authorList>
            <consortium name="The Broad Institute Genomics Platform"/>
            <person name="Cuomo C."/>
            <person name="de Hoog S."/>
            <person name="Gorbushina A."/>
            <person name="Stielow B."/>
            <person name="Teixiera M."/>
            <person name="Abouelleil A."/>
            <person name="Chapman S.B."/>
            <person name="Priest M."/>
            <person name="Young S.K."/>
            <person name="Wortman J."/>
            <person name="Nusbaum C."/>
            <person name="Birren B."/>
        </authorList>
    </citation>
    <scope>NUCLEOTIDE SEQUENCE [LARGE SCALE GENOMIC DNA]</scope>
    <source>
        <strain evidence="4 5">CBS 89968</strain>
    </source>
</reference>
<feature type="region of interest" description="Disordered" evidence="3">
    <location>
        <begin position="466"/>
        <end position="489"/>
    </location>
</feature>
<dbReference type="Gene3D" id="3.80.10.10">
    <property type="entry name" value="Ribonuclease Inhibitor"/>
    <property type="match status" value="1"/>
</dbReference>
<dbReference type="OrthoDB" id="1274115at2759"/>
<dbReference type="InterPro" id="IPR003591">
    <property type="entry name" value="Leu-rich_rpt_typical-subtyp"/>
</dbReference>
<dbReference type="Pfam" id="PF12799">
    <property type="entry name" value="LRR_4"/>
    <property type="match status" value="1"/>
</dbReference>
<dbReference type="EMBL" id="KN847495">
    <property type="protein sequence ID" value="KIW15260.1"/>
    <property type="molecule type" value="Genomic_DNA"/>
</dbReference>
<dbReference type="AlphaFoldDB" id="A0A0D2B9C4"/>
<dbReference type="PANTHER" id="PTHR48051:SF54">
    <property type="entry name" value="LEUCINE-RICH REPEAT-CONTAINING PROTEIN"/>
    <property type="match status" value="1"/>
</dbReference>
<dbReference type="VEuPathDB" id="FungiDB:PV08_05305"/>
<dbReference type="InterPro" id="IPR050216">
    <property type="entry name" value="LRR_domain-containing"/>
</dbReference>
<evidence type="ECO:0000256" key="2">
    <source>
        <dbReference type="ARBA" id="ARBA00022737"/>
    </source>
</evidence>
<organism evidence="4 5">
    <name type="scientific">Exophiala spinifera</name>
    <dbReference type="NCBI Taxonomy" id="91928"/>
    <lineage>
        <taxon>Eukaryota</taxon>
        <taxon>Fungi</taxon>
        <taxon>Dikarya</taxon>
        <taxon>Ascomycota</taxon>
        <taxon>Pezizomycotina</taxon>
        <taxon>Eurotiomycetes</taxon>
        <taxon>Chaetothyriomycetidae</taxon>
        <taxon>Chaetothyriales</taxon>
        <taxon>Herpotrichiellaceae</taxon>
        <taxon>Exophiala</taxon>
    </lineage>
</organism>
<dbReference type="InterPro" id="IPR001611">
    <property type="entry name" value="Leu-rich_rpt"/>
</dbReference>
<evidence type="ECO:0000256" key="3">
    <source>
        <dbReference type="SAM" id="MobiDB-lite"/>
    </source>
</evidence>
<dbReference type="PANTHER" id="PTHR48051">
    <property type="match status" value="1"/>
</dbReference>
<keyword evidence="5" id="KW-1185">Reference proteome</keyword>
<dbReference type="HOGENOM" id="CLU_027499_0_0_1"/>
<protein>
    <submittedName>
        <fullName evidence="4">Uncharacterized protein</fullName>
    </submittedName>
</protein>
<dbReference type="STRING" id="91928.A0A0D2B9C4"/>
<dbReference type="SMART" id="SM00369">
    <property type="entry name" value="LRR_TYP"/>
    <property type="match status" value="2"/>
</dbReference>
<keyword evidence="2" id="KW-0677">Repeat</keyword>
<gene>
    <name evidence="4" type="ORF">PV08_05305</name>
</gene>
<feature type="region of interest" description="Disordered" evidence="3">
    <location>
        <begin position="1"/>
        <end position="71"/>
    </location>
</feature>
<sequence>MDDLDLPPIPQSAIIAAQTPPRPRQSLLLARKRTRAEVYDDEPTLTTSSDPALFSSDEQAPGAENYTDRRRKKRTFKGSWWDRHPAREGLRKSARQKREFTRNFDSGIFMGSQDESGEDHDLLSSDSFTLEDELMRDQSREHERGHHMTRQQRPFRLWAQESSPDQRHRAEGRVRTTTDSISPKTKILPKVKPLEPMSEAHREVCEIVHQCLDMGKEDVDLSGRSLDSLPEEITSLQTLAKQDEIVPGMLDTGTDLEPQLRVYLANNLFTTFPAPILELKNLRLLSLRNNCLTSIPPGIRDLVNLTTLNIAGNQLNELPWEIVGLARSHKLTRLIAAGNPWRQQRPLTLGQENTSDGLSNMLSQPVGERGRKSAAPSGGVPSLSETVLRQLARLDPKQKIDFRGLMPNGTSDMVLDKLDLLKTQPNRQCGYCGRLMVMAASENLEWVALWPGSPVLPFRRLECADGCEKNSRSGPEGKSDSTMEPIEVD</sequence>
<dbReference type="Proteomes" id="UP000053328">
    <property type="component" value="Unassembled WGS sequence"/>
</dbReference>
<dbReference type="RefSeq" id="XP_016235476.1">
    <property type="nucleotide sequence ID" value="XM_016379649.1"/>
</dbReference>
<evidence type="ECO:0000313" key="5">
    <source>
        <dbReference type="Proteomes" id="UP000053328"/>
    </source>
</evidence>
<feature type="region of interest" description="Disordered" evidence="3">
    <location>
        <begin position="160"/>
        <end position="180"/>
    </location>
</feature>
<dbReference type="GO" id="GO:0005737">
    <property type="term" value="C:cytoplasm"/>
    <property type="evidence" value="ECO:0007669"/>
    <property type="project" value="TreeGrafter"/>
</dbReference>
<accession>A0A0D2B9C4</accession>
<evidence type="ECO:0000256" key="1">
    <source>
        <dbReference type="ARBA" id="ARBA00022614"/>
    </source>
</evidence>
<feature type="compositionally biased region" description="Polar residues" evidence="3">
    <location>
        <begin position="345"/>
        <end position="363"/>
    </location>
</feature>
<evidence type="ECO:0000313" key="4">
    <source>
        <dbReference type="EMBL" id="KIW15260.1"/>
    </source>
</evidence>
<dbReference type="PROSITE" id="PS51450">
    <property type="entry name" value="LRR"/>
    <property type="match status" value="1"/>
</dbReference>
<dbReference type="InterPro" id="IPR025875">
    <property type="entry name" value="Leu-rich_rpt_4"/>
</dbReference>
<keyword evidence="1" id="KW-0433">Leucine-rich repeat</keyword>